<keyword evidence="2" id="KW-1185">Reference proteome</keyword>
<dbReference type="AlphaFoldDB" id="A0A844G9Q4"/>
<reference evidence="1 2" key="1">
    <citation type="submission" date="2019-08" db="EMBL/GenBank/DDBJ databases">
        <title>In-depth cultivation of the pig gut microbiome towards novel bacterial diversity and tailored functional studies.</title>
        <authorList>
            <person name="Wylensek D."/>
            <person name="Hitch T.C.A."/>
            <person name="Clavel T."/>
        </authorList>
    </citation>
    <scope>NUCLEOTIDE SEQUENCE [LARGE SCALE GENOMIC DNA]</scope>
    <source>
        <strain evidence="1 2">BBE-744-WT-12</strain>
    </source>
</reference>
<gene>
    <name evidence="1" type="ORF">FYJ85_19010</name>
</gene>
<dbReference type="EMBL" id="VUNS01000030">
    <property type="protein sequence ID" value="MST99128.1"/>
    <property type="molecule type" value="Genomic_DNA"/>
</dbReference>
<proteinExistence type="predicted"/>
<sequence>MTPEEKQSGIPCVLIGTDGNIYTLLGRARQALRRGGRPDLVEPMTKEVLASKSYEEAIGHICEYVEAE</sequence>
<accession>A0A844G9Q4</accession>
<name>A0A844G9Q4_9BACT</name>
<organism evidence="1 2">
    <name type="scientific">Victivallis lenta</name>
    <dbReference type="NCBI Taxonomy" id="2606640"/>
    <lineage>
        <taxon>Bacteria</taxon>
        <taxon>Pseudomonadati</taxon>
        <taxon>Lentisphaerota</taxon>
        <taxon>Lentisphaeria</taxon>
        <taxon>Victivallales</taxon>
        <taxon>Victivallaceae</taxon>
        <taxon>Victivallis</taxon>
    </lineage>
</organism>
<protein>
    <submittedName>
        <fullName evidence="1">Uncharacterized protein</fullName>
    </submittedName>
</protein>
<dbReference type="RefSeq" id="WP_154420289.1">
    <property type="nucleotide sequence ID" value="NZ_VUNS01000030.1"/>
</dbReference>
<dbReference type="Proteomes" id="UP000435649">
    <property type="component" value="Unassembled WGS sequence"/>
</dbReference>
<evidence type="ECO:0000313" key="2">
    <source>
        <dbReference type="Proteomes" id="UP000435649"/>
    </source>
</evidence>
<evidence type="ECO:0000313" key="1">
    <source>
        <dbReference type="EMBL" id="MST99128.1"/>
    </source>
</evidence>
<comment type="caution">
    <text evidence="1">The sequence shown here is derived from an EMBL/GenBank/DDBJ whole genome shotgun (WGS) entry which is preliminary data.</text>
</comment>